<evidence type="ECO:0000313" key="2">
    <source>
        <dbReference type="EMBL" id="PKY08782.1"/>
    </source>
</evidence>
<organism evidence="2 3">
    <name type="scientific">Aspergillus campestris (strain IBT 28561)</name>
    <dbReference type="NCBI Taxonomy" id="1392248"/>
    <lineage>
        <taxon>Eukaryota</taxon>
        <taxon>Fungi</taxon>
        <taxon>Dikarya</taxon>
        <taxon>Ascomycota</taxon>
        <taxon>Pezizomycotina</taxon>
        <taxon>Eurotiomycetes</taxon>
        <taxon>Eurotiomycetidae</taxon>
        <taxon>Eurotiales</taxon>
        <taxon>Aspergillaceae</taxon>
        <taxon>Aspergillus</taxon>
        <taxon>Aspergillus subgen. Circumdati</taxon>
    </lineage>
</organism>
<comment type="caution">
    <text evidence="2">The sequence shown here is derived from an EMBL/GenBank/DDBJ whole genome shotgun (WGS) entry which is preliminary data.</text>
</comment>
<dbReference type="Proteomes" id="UP000234254">
    <property type="component" value="Unassembled WGS sequence"/>
</dbReference>
<dbReference type="PANTHER" id="PTHR38489:SF1">
    <property type="entry name" value="HISTONE CHAPERONE DOMAIN-CONTAINING PROTEIN"/>
    <property type="match status" value="1"/>
</dbReference>
<dbReference type="AlphaFoldDB" id="A0A2I1DFX8"/>
<reference evidence="2" key="1">
    <citation type="submission" date="2016-12" db="EMBL/GenBank/DDBJ databases">
        <title>The genomes of Aspergillus section Nigri reveals drivers in fungal speciation.</title>
        <authorList>
            <consortium name="DOE Joint Genome Institute"/>
            <person name="Vesth T.C."/>
            <person name="Nybo J."/>
            <person name="Theobald S."/>
            <person name="Brandl J."/>
            <person name="Frisvad J.C."/>
            <person name="Nielsen K.F."/>
            <person name="Lyhne E.K."/>
            <person name="Kogle M.E."/>
            <person name="Kuo A."/>
            <person name="Riley R."/>
            <person name="Clum A."/>
            <person name="Nolan M."/>
            <person name="Lipzen A."/>
            <person name="Salamov A."/>
            <person name="Henrissat B."/>
            <person name="Wiebenga A."/>
            <person name="De vries R.P."/>
            <person name="Grigoriev I.V."/>
            <person name="Mortensen U.H."/>
            <person name="Andersen M.R."/>
            <person name="Baker S.E."/>
        </authorList>
    </citation>
    <scope>NUCLEOTIDE SEQUENCE</scope>
    <source>
        <strain evidence="2">IBT 28561</strain>
    </source>
</reference>
<dbReference type="OrthoDB" id="1112980at2759"/>
<dbReference type="InterPro" id="IPR027921">
    <property type="entry name" value="NOPCHAP1"/>
</dbReference>
<feature type="compositionally biased region" description="Basic and acidic residues" evidence="1">
    <location>
        <begin position="112"/>
        <end position="141"/>
    </location>
</feature>
<feature type="region of interest" description="Disordered" evidence="1">
    <location>
        <begin position="1"/>
        <end position="95"/>
    </location>
</feature>
<keyword evidence="3" id="KW-1185">Reference proteome</keyword>
<dbReference type="GeneID" id="36548267"/>
<evidence type="ECO:0000313" key="3">
    <source>
        <dbReference type="Proteomes" id="UP000234254"/>
    </source>
</evidence>
<accession>A0A2I1DFX8</accession>
<feature type="region of interest" description="Disordered" evidence="1">
    <location>
        <begin position="109"/>
        <end position="215"/>
    </location>
</feature>
<dbReference type="VEuPathDB" id="FungiDB:P168DRAFT_323851"/>
<gene>
    <name evidence="2" type="ORF">P168DRAFT_323851</name>
</gene>
<proteinExistence type="predicted"/>
<dbReference type="GO" id="GO:0000492">
    <property type="term" value="P:box C/D snoRNP assembly"/>
    <property type="evidence" value="ECO:0007669"/>
    <property type="project" value="InterPro"/>
</dbReference>
<feature type="compositionally biased region" description="Polar residues" evidence="1">
    <location>
        <begin position="206"/>
        <end position="215"/>
    </location>
</feature>
<feature type="compositionally biased region" description="Polar residues" evidence="1">
    <location>
        <begin position="1"/>
        <end position="10"/>
    </location>
</feature>
<protein>
    <submittedName>
        <fullName evidence="2">Uncharacterized protein</fullName>
    </submittedName>
</protein>
<dbReference type="EMBL" id="MSFM01000001">
    <property type="protein sequence ID" value="PKY08782.1"/>
    <property type="molecule type" value="Genomic_DNA"/>
</dbReference>
<sequence length="215" mass="23468">MAVNPTQTRTDLAHRPAPSASKRTEADFSCNDDDDDDPTSSSGSDSSESDSDSDNDAESNSESRTSDRHTGAQGSDVPPSVPGRPRPYIHRMKRDNGLLDRLSTFLPQMKSANEDLQREIEAGRGQDVRLDEADEGGEGRYIEMNLGLGVLEEKRDGDDSDEDDEKDHTNTTNPQNPETAAPGSQAKETDVLGKLMGNQHHESSTEKPSIQEINE</sequence>
<name>A0A2I1DFX8_ASPC2</name>
<dbReference type="Pfam" id="PF15370">
    <property type="entry name" value="NOPCHAP1"/>
    <property type="match status" value="1"/>
</dbReference>
<evidence type="ECO:0000256" key="1">
    <source>
        <dbReference type="SAM" id="MobiDB-lite"/>
    </source>
</evidence>
<dbReference type="PANTHER" id="PTHR38489">
    <property type="entry name" value="HISTONE CHAPERONE DOMAIN-CONTAINING PROTEIN"/>
    <property type="match status" value="1"/>
</dbReference>
<dbReference type="RefSeq" id="XP_024697376.1">
    <property type="nucleotide sequence ID" value="XM_024840743.1"/>
</dbReference>
<feature type="compositionally biased region" description="Acidic residues" evidence="1">
    <location>
        <begin position="47"/>
        <end position="59"/>
    </location>
</feature>